<dbReference type="InterPro" id="IPR013974">
    <property type="entry name" value="SAF"/>
</dbReference>
<dbReference type="InterPro" id="IPR006190">
    <property type="entry name" value="SAF_AFP_Neu5Ac"/>
</dbReference>
<dbReference type="InterPro" id="IPR051690">
    <property type="entry name" value="PseI-like"/>
</dbReference>
<proteinExistence type="predicted"/>
<dbReference type="PANTHER" id="PTHR42966">
    <property type="entry name" value="N-ACETYLNEURAMINATE SYNTHASE"/>
    <property type="match status" value="1"/>
</dbReference>
<dbReference type="GO" id="GO:0016051">
    <property type="term" value="P:carbohydrate biosynthetic process"/>
    <property type="evidence" value="ECO:0007669"/>
    <property type="project" value="InterPro"/>
</dbReference>
<dbReference type="HOGENOM" id="CLU_040465_0_0_10"/>
<dbReference type="KEGG" id="srm:SRM_00699"/>
<name>D5H6G5_SALRM</name>
<evidence type="ECO:0000259" key="1">
    <source>
        <dbReference type="PROSITE" id="PS50844"/>
    </source>
</evidence>
<dbReference type="Pfam" id="PF03102">
    <property type="entry name" value="NeuB"/>
    <property type="match status" value="1"/>
</dbReference>
<dbReference type="SUPFAM" id="SSF51269">
    <property type="entry name" value="AFP III-like domain"/>
    <property type="match status" value="1"/>
</dbReference>
<protein>
    <submittedName>
        <fullName evidence="2">Sialic acid synthase</fullName>
    </submittedName>
</protein>
<dbReference type="Pfam" id="PF08666">
    <property type="entry name" value="SAF"/>
    <property type="match status" value="1"/>
</dbReference>
<dbReference type="GO" id="GO:0047444">
    <property type="term" value="F:N-acylneuraminate-9-phosphate synthase activity"/>
    <property type="evidence" value="ECO:0007669"/>
    <property type="project" value="TreeGrafter"/>
</dbReference>
<dbReference type="InterPro" id="IPR036732">
    <property type="entry name" value="AFP_Neu5c_C_sf"/>
</dbReference>
<dbReference type="RefSeq" id="WP_013061136.1">
    <property type="nucleotide sequence ID" value="NC_014032.1"/>
</dbReference>
<dbReference type="PANTHER" id="PTHR42966:SF1">
    <property type="entry name" value="SIALIC ACID SYNTHASE"/>
    <property type="match status" value="1"/>
</dbReference>
<dbReference type="InterPro" id="IPR013132">
    <property type="entry name" value="PseI/NeuA/B-like_N"/>
</dbReference>
<organism evidence="2 3">
    <name type="scientific">Salinibacter ruber (strain M8)</name>
    <dbReference type="NCBI Taxonomy" id="761659"/>
    <lineage>
        <taxon>Bacteria</taxon>
        <taxon>Pseudomonadati</taxon>
        <taxon>Rhodothermota</taxon>
        <taxon>Rhodothermia</taxon>
        <taxon>Rhodothermales</taxon>
        <taxon>Salinibacteraceae</taxon>
        <taxon>Salinibacter</taxon>
    </lineage>
</organism>
<dbReference type="Proteomes" id="UP000000933">
    <property type="component" value="Chromosome"/>
</dbReference>
<feature type="domain" description="AFP-like" evidence="1">
    <location>
        <begin position="294"/>
        <end position="352"/>
    </location>
</feature>
<dbReference type="Gene3D" id="3.90.1210.10">
    <property type="entry name" value="Antifreeze-like/N-acetylneuraminic acid synthase C-terminal domain"/>
    <property type="match status" value="1"/>
</dbReference>
<dbReference type="EMBL" id="FP565814">
    <property type="protein sequence ID" value="CBH23620.1"/>
    <property type="molecule type" value="Genomic_DNA"/>
</dbReference>
<dbReference type="Gene3D" id="3.20.20.70">
    <property type="entry name" value="Aldolase class I"/>
    <property type="match status" value="1"/>
</dbReference>
<dbReference type="InterPro" id="IPR013785">
    <property type="entry name" value="Aldolase_TIM"/>
</dbReference>
<dbReference type="SMART" id="SM00858">
    <property type="entry name" value="SAF"/>
    <property type="match status" value="1"/>
</dbReference>
<evidence type="ECO:0000313" key="2">
    <source>
        <dbReference type="EMBL" id="CBH23620.1"/>
    </source>
</evidence>
<dbReference type="SUPFAM" id="SSF51569">
    <property type="entry name" value="Aldolase"/>
    <property type="match status" value="1"/>
</dbReference>
<dbReference type="PROSITE" id="PS50844">
    <property type="entry name" value="AFP_LIKE"/>
    <property type="match status" value="1"/>
</dbReference>
<reference evidence="3" key="2">
    <citation type="submission" date="2010-04" db="EMBL/GenBank/DDBJ databases">
        <title>Genome sequence of Salinibacter ruber M8.</title>
        <authorList>
            <consortium name="Genoscope"/>
        </authorList>
    </citation>
    <scope>NUCLEOTIDE SEQUENCE [LARGE SCALE GENOMIC DNA]</scope>
    <source>
        <strain evidence="3">M8</strain>
    </source>
</reference>
<gene>
    <name evidence="2" type="primary">spsE</name>
    <name evidence="2" type="ordered locus">SRM_00699</name>
</gene>
<sequence>MNTVDLGPANVGGDNPPFIVAEIGSNHNGDMDLCRDIIDAAVGAGADAVKFQSWTEETLISEEEYQRNTEYENKKKHFGTLREMVREYQLTPDQHHTIQEYCQERDITFCSSVFSEQEADLLEDLDVPFYKIASMDINNLPLLDYVAHKGRPMIVSTGMATMAEIEQAVHTIQEAGNDEIVLLHCVSVYPPDMDLMNLRNMETLQTAFDVPVGFSDHTLGTSIPLAAIARGACVVEKHFTIDKDLPGWDHAISSDPEEMETLATEGKRIQRALGSSVRTVSQEEHEKRKQFRRSAIAQKPLAKGETLRSEDIAFKRPGNGIGPDEFEYAEGRKVAKSVKEGHVVHWHHLSGEGKAEKG</sequence>
<reference evidence="2 3" key="1">
    <citation type="journal article" date="2010" name="ISME J.">
        <title>Fine-scale evolution: genomic, phenotypic and ecological differentiation in two coexisting Salinibacter ruber strains.</title>
        <authorList>
            <person name="Pena A."/>
            <person name="Teeling H."/>
            <person name="Huerta-Cepas J."/>
            <person name="Santos F."/>
            <person name="Yarza P."/>
            <person name="Brito-Echeverria J."/>
            <person name="Lucio M."/>
            <person name="Schmitt-Kopplin P."/>
            <person name="Meseguer I."/>
            <person name="Schenowitz C."/>
            <person name="Dossat C."/>
            <person name="Barbe V."/>
            <person name="Dopazo J."/>
            <person name="Rossello-Mora R."/>
            <person name="Schuler M."/>
            <person name="Glockner F.O."/>
            <person name="Amann R."/>
            <person name="Gabaldon T."/>
            <person name="Anton J."/>
        </authorList>
    </citation>
    <scope>NUCLEOTIDE SEQUENCE [LARGE SCALE GENOMIC DNA]</scope>
    <source>
        <strain evidence="2 3">M8</strain>
    </source>
</reference>
<dbReference type="PATRIC" id="fig|761659.10.peg.781"/>
<dbReference type="AlphaFoldDB" id="D5H6G5"/>
<dbReference type="InterPro" id="IPR057736">
    <property type="entry name" value="SAF_PseI/NeuA/NeuB"/>
</dbReference>
<evidence type="ECO:0000313" key="3">
    <source>
        <dbReference type="Proteomes" id="UP000000933"/>
    </source>
</evidence>
<dbReference type="CDD" id="cd11615">
    <property type="entry name" value="SAF_NeuB_like"/>
    <property type="match status" value="1"/>
</dbReference>
<accession>D5H6G5</accession>